<proteinExistence type="predicted"/>
<comment type="caution">
    <text evidence="2">The sequence shown here is derived from an EMBL/GenBank/DDBJ whole genome shotgun (WGS) entry which is preliminary data.</text>
</comment>
<reference evidence="3" key="1">
    <citation type="submission" date="2023-07" db="EMBL/GenBank/DDBJ databases">
        <title>30 novel species of actinomycetes from the DSMZ collection.</title>
        <authorList>
            <person name="Nouioui I."/>
        </authorList>
    </citation>
    <scope>NUCLEOTIDE SEQUENCE [LARGE SCALE GENOMIC DNA]</scope>
    <source>
        <strain evidence="3">DSM 46792</strain>
    </source>
</reference>
<evidence type="ECO:0000313" key="3">
    <source>
        <dbReference type="Proteomes" id="UP001183222"/>
    </source>
</evidence>
<accession>A0ABU2K2H6</accession>
<dbReference type="Proteomes" id="UP001183222">
    <property type="component" value="Unassembled WGS sequence"/>
</dbReference>
<gene>
    <name evidence="2" type="ORF">RM425_00565</name>
</gene>
<organism evidence="2 3">
    <name type="scientific">Blastococcus goldschmidtiae</name>
    <dbReference type="NCBI Taxonomy" id="3075546"/>
    <lineage>
        <taxon>Bacteria</taxon>
        <taxon>Bacillati</taxon>
        <taxon>Actinomycetota</taxon>
        <taxon>Actinomycetes</taxon>
        <taxon>Geodermatophilales</taxon>
        <taxon>Geodermatophilaceae</taxon>
        <taxon>Blastococcus</taxon>
    </lineage>
</organism>
<sequence>MTWTTRTAETALSIGMGVLLAAGVPVVADIPGRILLTLGSALFLAQAARDLLQRPRLAAGPDGIRVRRLIGGVHLPWDRLRIGVRETRRLGLRTPTLELDTAAGPDDDDGVLVVLGRRDLGADPSAVARELRRLDPTA</sequence>
<evidence type="ECO:0000259" key="1">
    <source>
        <dbReference type="Pfam" id="PF10756"/>
    </source>
</evidence>
<evidence type="ECO:0000313" key="2">
    <source>
        <dbReference type="EMBL" id="MDT0274384.1"/>
    </source>
</evidence>
<feature type="domain" description="Low molecular weight protein antigen 6 PH" evidence="1">
    <location>
        <begin position="54"/>
        <end position="134"/>
    </location>
</feature>
<dbReference type="RefSeq" id="WP_311343236.1">
    <property type="nucleotide sequence ID" value="NZ_JAVREI010000001.1"/>
</dbReference>
<dbReference type="Pfam" id="PF10756">
    <property type="entry name" value="bPH_6"/>
    <property type="match status" value="1"/>
</dbReference>
<name>A0ABU2K2H6_9ACTN</name>
<protein>
    <submittedName>
        <fullName evidence="2">PH domain-containing protein</fullName>
    </submittedName>
</protein>
<dbReference type="InterPro" id="IPR019692">
    <property type="entry name" value="CFP-6_PH"/>
</dbReference>
<keyword evidence="3" id="KW-1185">Reference proteome</keyword>
<dbReference type="EMBL" id="JAVREI010000001">
    <property type="protein sequence ID" value="MDT0274384.1"/>
    <property type="molecule type" value="Genomic_DNA"/>
</dbReference>